<gene>
    <name evidence="8" type="ORF">CYCCA115_LOCUS7795</name>
</gene>
<evidence type="ECO:0000256" key="5">
    <source>
        <dbReference type="SAM" id="Coils"/>
    </source>
</evidence>
<accession>A0AAD2FHZ7</accession>
<evidence type="ECO:0000256" key="6">
    <source>
        <dbReference type="SAM" id="MobiDB-lite"/>
    </source>
</evidence>
<feature type="compositionally biased region" description="Acidic residues" evidence="6">
    <location>
        <begin position="74"/>
        <end position="96"/>
    </location>
</feature>
<feature type="region of interest" description="Disordered" evidence="6">
    <location>
        <begin position="150"/>
        <end position="205"/>
    </location>
</feature>
<dbReference type="PANTHER" id="PTHR45969">
    <property type="entry name" value="RING ZINC FINGER PROTEIN-RELATED"/>
    <property type="match status" value="1"/>
</dbReference>
<evidence type="ECO:0000256" key="1">
    <source>
        <dbReference type="ARBA" id="ARBA00022723"/>
    </source>
</evidence>
<evidence type="ECO:0000256" key="4">
    <source>
        <dbReference type="PROSITE-ProRule" id="PRU00175"/>
    </source>
</evidence>
<dbReference type="GO" id="GO:0016567">
    <property type="term" value="P:protein ubiquitination"/>
    <property type="evidence" value="ECO:0007669"/>
    <property type="project" value="TreeGrafter"/>
</dbReference>
<evidence type="ECO:0000259" key="7">
    <source>
        <dbReference type="PROSITE" id="PS50089"/>
    </source>
</evidence>
<feature type="compositionally biased region" description="Low complexity" evidence="6">
    <location>
        <begin position="167"/>
        <end position="181"/>
    </location>
</feature>
<dbReference type="Proteomes" id="UP001295423">
    <property type="component" value="Unassembled WGS sequence"/>
</dbReference>
<feature type="coiled-coil region" evidence="5">
    <location>
        <begin position="225"/>
        <end position="344"/>
    </location>
</feature>
<protein>
    <recommendedName>
        <fullName evidence="7">RING-type domain-containing protein</fullName>
    </recommendedName>
</protein>
<dbReference type="CDD" id="cd16448">
    <property type="entry name" value="RING-H2"/>
    <property type="match status" value="1"/>
</dbReference>
<dbReference type="GO" id="GO:0061630">
    <property type="term" value="F:ubiquitin protein ligase activity"/>
    <property type="evidence" value="ECO:0007669"/>
    <property type="project" value="TreeGrafter"/>
</dbReference>
<dbReference type="InterPro" id="IPR001841">
    <property type="entry name" value="Znf_RING"/>
</dbReference>
<dbReference type="PANTHER" id="PTHR45969:SF69">
    <property type="entry name" value="FINGER DOMAIN PROTEIN, PUTATIVE (AFU_ORTHOLOGUE AFUA_3G12190)-RELATED"/>
    <property type="match status" value="1"/>
</dbReference>
<feature type="compositionally biased region" description="Basic and acidic residues" evidence="6">
    <location>
        <begin position="397"/>
        <end position="409"/>
    </location>
</feature>
<dbReference type="SUPFAM" id="SSF57850">
    <property type="entry name" value="RING/U-box"/>
    <property type="match status" value="1"/>
</dbReference>
<reference evidence="8" key="1">
    <citation type="submission" date="2023-08" db="EMBL/GenBank/DDBJ databases">
        <authorList>
            <person name="Audoor S."/>
            <person name="Bilcke G."/>
        </authorList>
    </citation>
    <scope>NUCLEOTIDE SEQUENCE</scope>
</reference>
<dbReference type="Gene3D" id="3.30.40.10">
    <property type="entry name" value="Zinc/RING finger domain, C3HC4 (zinc finger)"/>
    <property type="match status" value="1"/>
</dbReference>
<evidence type="ECO:0000256" key="3">
    <source>
        <dbReference type="ARBA" id="ARBA00022833"/>
    </source>
</evidence>
<feature type="region of interest" description="Disordered" evidence="6">
    <location>
        <begin position="74"/>
        <end position="124"/>
    </location>
</feature>
<name>A0AAD2FHZ7_9STRA</name>
<proteinExistence type="predicted"/>
<feature type="compositionally biased region" description="Polar residues" evidence="6">
    <location>
        <begin position="457"/>
        <end position="467"/>
    </location>
</feature>
<evidence type="ECO:0000256" key="2">
    <source>
        <dbReference type="ARBA" id="ARBA00022771"/>
    </source>
</evidence>
<feature type="compositionally biased region" description="Polar residues" evidence="6">
    <location>
        <begin position="114"/>
        <end position="124"/>
    </location>
</feature>
<feature type="domain" description="RING-type" evidence="7">
    <location>
        <begin position="6"/>
        <end position="54"/>
    </location>
</feature>
<organism evidence="8 9">
    <name type="scientific">Cylindrotheca closterium</name>
    <dbReference type="NCBI Taxonomy" id="2856"/>
    <lineage>
        <taxon>Eukaryota</taxon>
        <taxon>Sar</taxon>
        <taxon>Stramenopiles</taxon>
        <taxon>Ochrophyta</taxon>
        <taxon>Bacillariophyta</taxon>
        <taxon>Bacillariophyceae</taxon>
        <taxon>Bacillariophycidae</taxon>
        <taxon>Bacillariales</taxon>
        <taxon>Bacillariaceae</taxon>
        <taxon>Cylindrotheca</taxon>
    </lineage>
</organism>
<keyword evidence="1" id="KW-0479">Metal-binding</keyword>
<evidence type="ECO:0000313" key="8">
    <source>
        <dbReference type="EMBL" id="CAJ1942134.1"/>
    </source>
</evidence>
<dbReference type="SMART" id="SM00184">
    <property type="entry name" value="RING"/>
    <property type="match status" value="1"/>
</dbReference>
<sequence length="509" mass="56397">MNDNTCSICLEALLGSEANQKVGTTVPCGHCFHADCFEMWKATKGRSCKCPNCNVQSKKFVTLFLSVGAEMNANDDDLSLSSTEQDDDDVERDNEDMQQSNDNEGIDTGEQAESRGSQQQSQDTIVIDDDEDDNAENDDDDSVQVVDLTMSPLSSPPARQVRQLTESSSSSASTPPSSSVARRPRPAAPKTSPSTGNDNSGDQNDRFKKIAKKYKRKFQQKQSQCQEQYKQHQELTARMNEIQNAAAEKEGKLRQLQEQSQMQQLEIDHLSLVDVRRLSELNSKNRQVAKLTSDVQRLNTEYTKLKASYEKDLCQAHSSSTAEVKELAARTKDVEQENARLRAAMPQYGGGGRNNSMYNAGALQKKKTSKRQDNNDVARALRGMDAVRTIPGSSKRKSADEEAPVHDTTRYSAQASRIAMAGQKKQRKGPLGAAAAAMLSNSSSSSKPKSSRHHESMTMSTTSLTVNHRNRRPLQRINSHDASHSHANSQQTKHKNKAPPKMASMFQRR</sequence>
<keyword evidence="3" id="KW-0862">Zinc</keyword>
<dbReference type="Pfam" id="PF13639">
    <property type="entry name" value="zf-RING_2"/>
    <property type="match status" value="1"/>
</dbReference>
<feature type="region of interest" description="Disordered" evidence="6">
    <location>
        <begin position="363"/>
        <end position="509"/>
    </location>
</feature>
<comment type="caution">
    <text evidence="8">The sequence shown here is derived from an EMBL/GenBank/DDBJ whole genome shotgun (WGS) entry which is preliminary data.</text>
</comment>
<keyword evidence="2 4" id="KW-0863">Zinc-finger</keyword>
<dbReference type="InterPro" id="IPR013083">
    <property type="entry name" value="Znf_RING/FYVE/PHD"/>
</dbReference>
<keyword evidence="5" id="KW-0175">Coiled coil</keyword>
<dbReference type="AlphaFoldDB" id="A0AAD2FHZ7"/>
<feature type="compositionally biased region" description="Low complexity" evidence="6">
    <location>
        <begin position="433"/>
        <end position="448"/>
    </location>
</feature>
<keyword evidence="9" id="KW-1185">Reference proteome</keyword>
<dbReference type="PROSITE" id="PS50089">
    <property type="entry name" value="ZF_RING_2"/>
    <property type="match status" value="1"/>
</dbReference>
<evidence type="ECO:0000313" key="9">
    <source>
        <dbReference type="Proteomes" id="UP001295423"/>
    </source>
</evidence>
<dbReference type="GO" id="GO:0008270">
    <property type="term" value="F:zinc ion binding"/>
    <property type="evidence" value="ECO:0007669"/>
    <property type="project" value="UniProtKB-KW"/>
</dbReference>
<dbReference type="EMBL" id="CAKOGP040001112">
    <property type="protein sequence ID" value="CAJ1942134.1"/>
    <property type="molecule type" value="Genomic_DNA"/>
</dbReference>